<gene>
    <name evidence="11" type="ORF">Daesc_001559</name>
</gene>
<dbReference type="InterPro" id="IPR019801">
    <property type="entry name" value="Glyco_hydro_35_CS"/>
</dbReference>
<name>A0AAX6MUV7_9PEZI</name>
<evidence type="ECO:0000256" key="6">
    <source>
        <dbReference type="ARBA" id="ARBA00023180"/>
    </source>
</evidence>
<dbReference type="Pfam" id="PF13363">
    <property type="entry name" value="BetaGal_dom3"/>
    <property type="match status" value="1"/>
</dbReference>
<dbReference type="FunFam" id="3.20.20.80:FF:000040">
    <property type="entry name" value="Beta-galactosidase A"/>
    <property type="match status" value="1"/>
</dbReference>
<keyword evidence="5 8" id="KW-0378">Hydrolase</keyword>
<dbReference type="InterPro" id="IPR013792">
    <property type="entry name" value="RNA3'P_cycl/enolpyr_Trfase_a/b"/>
</dbReference>
<evidence type="ECO:0000259" key="10">
    <source>
        <dbReference type="SMART" id="SM01029"/>
    </source>
</evidence>
<evidence type="ECO:0000256" key="5">
    <source>
        <dbReference type="ARBA" id="ARBA00022801"/>
    </source>
</evidence>
<dbReference type="EC" id="3.2.1.23" evidence="3 8"/>
<dbReference type="InterPro" id="IPR008979">
    <property type="entry name" value="Galactose-bd-like_sf"/>
</dbReference>
<dbReference type="Pfam" id="PF01137">
    <property type="entry name" value="RTC"/>
    <property type="match status" value="1"/>
</dbReference>
<evidence type="ECO:0000256" key="4">
    <source>
        <dbReference type="ARBA" id="ARBA00022729"/>
    </source>
</evidence>
<reference evidence="11 12" key="1">
    <citation type="journal article" date="2024" name="Front Chem Biol">
        <title>Unveiling the potential of Daldinia eschscholtzii MFLUCC 19-0629 through bioactivity and bioinformatics studies for enhanced sustainable agriculture production.</title>
        <authorList>
            <person name="Brooks S."/>
            <person name="Weaver J.A."/>
            <person name="Klomchit A."/>
            <person name="Alharthi S.A."/>
            <person name="Onlamun T."/>
            <person name="Nurani R."/>
            <person name="Vong T.K."/>
            <person name="Alberti F."/>
            <person name="Greco C."/>
        </authorList>
    </citation>
    <scope>NUCLEOTIDE SEQUENCE [LARGE SCALE GENOMIC DNA]</scope>
    <source>
        <strain evidence="11">MFLUCC 19-0629</strain>
    </source>
</reference>
<dbReference type="EMBL" id="JBANMG010000002">
    <property type="protein sequence ID" value="KAK6956284.1"/>
    <property type="molecule type" value="Genomic_DNA"/>
</dbReference>
<dbReference type="Proteomes" id="UP001369815">
    <property type="component" value="Unassembled WGS sequence"/>
</dbReference>
<evidence type="ECO:0000313" key="12">
    <source>
        <dbReference type="Proteomes" id="UP001369815"/>
    </source>
</evidence>
<comment type="catalytic activity">
    <reaction evidence="1 8">
        <text>Hydrolysis of terminal non-reducing beta-D-galactose residues in beta-D-galactosides.</text>
        <dbReference type="EC" id="3.2.1.23"/>
    </reaction>
</comment>
<dbReference type="SUPFAM" id="SSF117100">
    <property type="entry name" value="Beta-galactosidase LacA, domain 3"/>
    <property type="match status" value="1"/>
</dbReference>
<protein>
    <recommendedName>
        <fullName evidence="3 8">Beta-galactosidase</fullName>
        <ecNumber evidence="3 8">3.2.1.23</ecNumber>
    </recommendedName>
</protein>
<dbReference type="InterPro" id="IPR001944">
    <property type="entry name" value="Glycoside_Hdrlase_35"/>
</dbReference>
<dbReference type="GO" id="GO:0004565">
    <property type="term" value="F:beta-galactosidase activity"/>
    <property type="evidence" value="ECO:0007669"/>
    <property type="project" value="UniProtKB-EC"/>
</dbReference>
<feature type="domain" description="Beta-galactosidase" evidence="10">
    <location>
        <begin position="761"/>
        <end position="946"/>
    </location>
</feature>
<dbReference type="SUPFAM" id="SSF51011">
    <property type="entry name" value="Glycosyl hydrolase domain"/>
    <property type="match status" value="1"/>
</dbReference>
<dbReference type="SUPFAM" id="SSF51445">
    <property type="entry name" value="(Trans)glycosidases"/>
    <property type="match status" value="1"/>
</dbReference>
<dbReference type="InterPro" id="IPR036833">
    <property type="entry name" value="BetaGal_dom3_sf"/>
</dbReference>
<keyword evidence="4" id="KW-0732">Signal</keyword>
<dbReference type="InterPro" id="IPR023797">
    <property type="entry name" value="RNA3'_phos_cyclase_dom"/>
</dbReference>
<accession>A0AAX6MUV7</accession>
<dbReference type="FunFam" id="2.60.120.260:FF:000065">
    <property type="entry name" value="Beta-galactosidase A"/>
    <property type="match status" value="1"/>
</dbReference>
<dbReference type="InterPro" id="IPR025300">
    <property type="entry name" value="BetaGal_jelly_roll_dom"/>
</dbReference>
<dbReference type="GO" id="GO:0005975">
    <property type="term" value="P:carbohydrate metabolic process"/>
    <property type="evidence" value="ECO:0007669"/>
    <property type="project" value="InterPro"/>
</dbReference>
<evidence type="ECO:0000313" key="11">
    <source>
        <dbReference type="EMBL" id="KAK6956284.1"/>
    </source>
</evidence>
<evidence type="ECO:0000256" key="3">
    <source>
        <dbReference type="ARBA" id="ARBA00012756"/>
    </source>
</evidence>
<dbReference type="SMART" id="SM01029">
    <property type="entry name" value="BetaGal_dom2"/>
    <property type="match status" value="1"/>
</dbReference>
<dbReference type="InterPro" id="IPR031330">
    <property type="entry name" value="Gly_Hdrlase_35_cat"/>
</dbReference>
<keyword evidence="12" id="KW-1185">Reference proteome</keyword>
<dbReference type="Pfam" id="PF13364">
    <property type="entry name" value="BetaGal_ABD2"/>
    <property type="match status" value="2"/>
</dbReference>
<evidence type="ECO:0000256" key="2">
    <source>
        <dbReference type="ARBA" id="ARBA00009809"/>
    </source>
</evidence>
<sequence length="1397" mass="154462">MPKKLLRLDGRTGEGGGQIVRIACGLSAVLSQPIRIDHVRGNRPGQRGGGLKAQHVAAIRWLADATGAEVRGLEVGSSTLEFYPLQPPTTLQERKFEIVAGSNASSTLLVFQAILPLLLFAGSDTGEPIELEIYGGTNVSFSLSYEYFDQILLPSLADHFGITVERQLKKRAWAVGPLERGCIWLRFQPLPPGRALEVRKPWDRPITEEDFKLRQIDVSILVPYALREPLSRAIASDLGKLFPDVDINFLLMEDSGHDSRMYTLLVAQSHTGLRWGRDYLYDKARKNKTPEALSVEMSRKVCHDLFHEIEIRGVVDEYLQDQLVVFQALADGRTSFPRGTLPADSEDRSPDICDLEASLEDLKLDKKMKKDKTHEPFGDGSMHTTTARWVASELLPTVQWFNKGAIVTWDKYSMIIRGERMFIFSGEFHPWRLPSPGLWLDIFQKIKALGFNAVSFYTYWGLVEGTPGQIRFDGIFALDEFFRAAAEAGIYLLARPGPYINAEVALGGFPGWTARIKAPLRGSDFEFVNSTELYAATAGKLIADAQITNGGPVIMLQPENEYDTWPGVDAVDFPAQTNSDYMEHVKQQFKKAGNVVPQMVNDHLYQGNWAPGSGVGETDLYGIDAYPLRYDCAHPDVWPKIRWPENWQIMHGKYSPDTPFFIAEFQGGAATGFGSVNADACNALINQEAVRVLWKNNYSFAIKIFNVYMTYGGTNWGNLGYRGGDTSYDYGAAIKENRHIWREKYSEEKLEANFFKVSPAYLTAVAGNASNGSYVSSEEIATTPLFGTDSATKFYIIRHADWTSTSTKSYKFIVPTSAGNISIPQLGGDLVLTRRDSKIHLTDYDVGGINLIYCTAEVFTWAQDGLGKRTLILYGGAGETHEFAISLTNLTTRIAQTRPNDTTVKTQLSDSNTLVVQWKVSTDRKILRLGDELEVLLLWRNDAYNYWVTELPAEAPIANYSSPSKSTVIVKGPYLIRTAVLDGEVLRLTGDINSTTDVELIYEPTGKVKSLSFNNKDLPGTRNDEGKLTAQLDFQSPNITLPDFASLEWRYIDSLPEIQASYNDSKWVKCDNPSTNNPQALLTPTSLYASDYGFHSGSLIYRGHFTANGDEASLFLNITGGSDFGYSLWLDDKFIASWDGADGGSTHSDTISLRPYSLEADKSYVLTVLIDHMGQDEEAPGTDAIKAPMGIINFDLDGHDKSDVAWKITGNLGGEAYYDLARGPRNEGGMFAERHGYHQPGPPSQGWETLNPVTEGIPSAGVGFFTTTFALDVPAGYDVPLSFVFPNISHSPSSSAVATATAAAAAAGGRYRCQLFVNGWQFGKYVANLGPQTAFPVPEGVLNHNGVNTVALTLWSLDDAGARLGSFALEPEMPLWSGYRKPWLAPQPSWEEREGAY</sequence>
<dbReference type="PROSITE" id="PS01182">
    <property type="entry name" value="GLYCOSYL_HYDROL_F35"/>
    <property type="match status" value="1"/>
</dbReference>
<dbReference type="SUPFAM" id="SSF55205">
    <property type="entry name" value="EPT/RTPC-like"/>
    <property type="match status" value="1"/>
</dbReference>
<dbReference type="Pfam" id="PF01301">
    <property type="entry name" value="Glyco_hydro_35"/>
    <property type="match status" value="1"/>
</dbReference>
<keyword evidence="6" id="KW-0325">Glycoprotein</keyword>
<dbReference type="PANTHER" id="PTHR23421">
    <property type="entry name" value="BETA-GALACTOSIDASE RELATED"/>
    <property type="match status" value="1"/>
</dbReference>
<evidence type="ECO:0000256" key="1">
    <source>
        <dbReference type="ARBA" id="ARBA00001412"/>
    </source>
</evidence>
<evidence type="ECO:0000256" key="9">
    <source>
        <dbReference type="RuleBase" id="RU003679"/>
    </source>
</evidence>
<dbReference type="SUPFAM" id="SSF49785">
    <property type="entry name" value="Galactose-binding domain-like"/>
    <property type="match status" value="2"/>
</dbReference>
<dbReference type="InterPro" id="IPR025972">
    <property type="entry name" value="BetaGal_dom3"/>
</dbReference>
<comment type="caution">
    <text evidence="11">The sequence shown here is derived from an EMBL/GenBank/DDBJ whole genome shotgun (WGS) entry which is preliminary data.</text>
</comment>
<dbReference type="InterPro" id="IPR036553">
    <property type="entry name" value="RPTC_insert"/>
</dbReference>
<proteinExistence type="inferred from homology"/>
<evidence type="ECO:0000256" key="8">
    <source>
        <dbReference type="RuleBase" id="RU000675"/>
    </source>
</evidence>
<dbReference type="Gene3D" id="3.20.20.80">
    <property type="entry name" value="Glycosidases"/>
    <property type="match status" value="1"/>
</dbReference>
<dbReference type="PRINTS" id="PR00742">
    <property type="entry name" value="GLHYDRLASE35"/>
</dbReference>
<comment type="similarity">
    <text evidence="2 9">Belongs to the glycosyl hydrolase 35 family.</text>
</comment>
<dbReference type="InterPro" id="IPR018954">
    <property type="entry name" value="Betagal_dom2"/>
</dbReference>
<keyword evidence="7 8" id="KW-0326">Glycosidase</keyword>
<dbReference type="Gene3D" id="2.60.120.260">
    <property type="entry name" value="Galactose-binding domain-like"/>
    <property type="match status" value="2"/>
</dbReference>
<dbReference type="Gene3D" id="3.30.360.20">
    <property type="entry name" value="RNA 3'-terminal phosphate cyclase, insert domain"/>
    <property type="match status" value="1"/>
</dbReference>
<dbReference type="Pfam" id="PF10435">
    <property type="entry name" value="BetaGal_dom2"/>
    <property type="match status" value="1"/>
</dbReference>
<dbReference type="InterPro" id="IPR037110">
    <property type="entry name" value="Betagal_dom2_sf"/>
</dbReference>
<dbReference type="Gene3D" id="2.102.20.10">
    <property type="entry name" value="Beta-galactosidase, domain 2"/>
    <property type="match status" value="1"/>
</dbReference>
<organism evidence="11 12">
    <name type="scientific">Daldinia eschscholtzii</name>
    <dbReference type="NCBI Taxonomy" id="292717"/>
    <lineage>
        <taxon>Eukaryota</taxon>
        <taxon>Fungi</taxon>
        <taxon>Dikarya</taxon>
        <taxon>Ascomycota</taxon>
        <taxon>Pezizomycotina</taxon>
        <taxon>Sordariomycetes</taxon>
        <taxon>Xylariomycetidae</taxon>
        <taxon>Xylariales</taxon>
        <taxon>Hypoxylaceae</taxon>
        <taxon>Daldinia</taxon>
    </lineage>
</organism>
<dbReference type="InterPro" id="IPR037136">
    <property type="entry name" value="RNA3'_phos_cyclase_dom_sf"/>
</dbReference>
<dbReference type="Gene3D" id="2.60.390.10">
    <property type="entry name" value="Beta-galactosidase, domain 3"/>
    <property type="match status" value="1"/>
</dbReference>
<evidence type="ECO:0000256" key="7">
    <source>
        <dbReference type="ARBA" id="ARBA00023295"/>
    </source>
</evidence>
<dbReference type="Gene3D" id="3.65.10.20">
    <property type="entry name" value="RNA 3'-terminal phosphate cyclase domain"/>
    <property type="match status" value="1"/>
</dbReference>
<dbReference type="InterPro" id="IPR017853">
    <property type="entry name" value="GH"/>
</dbReference>
<dbReference type="FunFam" id="2.102.20.10:FF:000001">
    <property type="entry name" value="Beta-galactosidase A"/>
    <property type="match status" value="1"/>
</dbReference>